<feature type="signal peptide" evidence="5">
    <location>
        <begin position="1"/>
        <end position="30"/>
    </location>
</feature>
<comment type="caution">
    <text evidence="6">The sequence shown here is derived from an EMBL/GenBank/DDBJ whole genome shotgun (WGS) entry which is preliminary data.</text>
</comment>
<reference evidence="6 7" key="1">
    <citation type="submission" date="2024-10" db="EMBL/GenBank/DDBJ databases">
        <title>The Natural Products Discovery Center: Release of the First 8490 Sequenced Strains for Exploring Actinobacteria Biosynthetic Diversity.</title>
        <authorList>
            <person name="Kalkreuter E."/>
            <person name="Kautsar S.A."/>
            <person name="Yang D."/>
            <person name="Bader C.D."/>
            <person name="Teijaro C.N."/>
            <person name="Fluegel L."/>
            <person name="Davis C.M."/>
            <person name="Simpson J.R."/>
            <person name="Lauterbach L."/>
            <person name="Steele A.D."/>
            <person name="Gui C."/>
            <person name="Meng S."/>
            <person name="Li G."/>
            <person name="Viehrig K."/>
            <person name="Ye F."/>
            <person name="Su P."/>
            <person name="Kiefer A.F."/>
            <person name="Nichols A."/>
            <person name="Cepeda A.J."/>
            <person name="Yan W."/>
            <person name="Fan B."/>
            <person name="Jiang Y."/>
            <person name="Adhikari A."/>
            <person name="Zheng C.-J."/>
            <person name="Schuster L."/>
            <person name="Cowan T.M."/>
            <person name="Smanski M.J."/>
            <person name="Chevrette M.G."/>
            <person name="De Carvalho L.P.S."/>
            <person name="Shen B."/>
        </authorList>
    </citation>
    <scope>NUCLEOTIDE SEQUENCE [LARGE SCALE GENOMIC DNA]</scope>
    <source>
        <strain evidence="6 7">NPDC002593</strain>
    </source>
</reference>
<dbReference type="SMART" id="SM01110">
    <property type="entry name" value="Cutinase"/>
    <property type="match status" value="1"/>
</dbReference>
<dbReference type="EMBL" id="JBIAQY010000014">
    <property type="protein sequence ID" value="MFF3572608.1"/>
    <property type="molecule type" value="Genomic_DNA"/>
</dbReference>
<gene>
    <name evidence="6" type="ORF">ACFYXQ_33055</name>
</gene>
<comment type="similarity">
    <text evidence="1">Belongs to the cutinase family.</text>
</comment>
<dbReference type="PANTHER" id="PTHR33630:SF9">
    <property type="entry name" value="CUTINASE 4"/>
    <property type="match status" value="1"/>
</dbReference>
<evidence type="ECO:0000313" key="7">
    <source>
        <dbReference type="Proteomes" id="UP001601992"/>
    </source>
</evidence>
<protein>
    <submittedName>
        <fullName evidence="6">Cutinase family protein</fullName>
    </submittedName>
</protein>
<keyword evidence="4" id="KW-1015">Disulfide bond</keyword>
<keyword evidence="5" id="KW-0732">Signal</keyword>
<dbReference type="Gene3D" id="3.40.50.1820">
    <property type="entry name" value="alpha/beta hydrolase"/>
    <property type="match status" value="1"/>
</dbReference>
<keyword evidence="7" id="KW-1185">Reference proteome</keyword>
<dbReference type="PANTHER" id="PTHR33630">
    <property type="entry name" value="CUTINASE RV1984C-RELATED-RELATED"/>
    <property type="match status" value="1"/>
</dbReference>
<evidence type="ECO:0000256" key="2">
    <source>
        <dbReference type="ARBA" id="ARBA00022487"/>
    </source>
</evidence>
<sequence>MHSRWKATVASAAAVVTAALPLGVRSTAEAAPSACPSLYVVAVPGTWETSDKDPGKGMLASVTNNLPGNVRTDYVNYAATAFPWEGDVYGRSKQEAVNRTRGMIGAMAQRCGATRFALLGYSQGADAAGDVAASIGTGLGVVPANRVSLVGLIADPRRSPTDQLIGPPVPGAGASGPRAGGFGWVGPRTYTFCAAGDLYCSMPNGDFAGRIGGLLVQLSNPDPAQLGTYQQEVSTLLNDALAAGGLGLLNNQITNAEYNQRKKQIDDFLKSGIHQSYPRYGVDSSGATALSWLHQRLIAAAQG</sequence>
<organism evidence="6 7">
    <name type="scientific">Nocardia jiangxiensis</name>
    <dbReference type="NCBI Taxonomy" id="282685"/>
    <lineage>
        <taxon>Bacteria</taxon>
        <taxon>Bacillati</taxon>
        <taxon>Actinomycetota</taxon>
        <taxon>Actinomycetes</taxon>
        <taxon>Mycobacteriales</taxon>
        <taxon>Nocardiaceae</taxon>
        <taxon>Nocardia</taxon>
    </lineage>
</organism>
<dbReference type="Pfam" id="PF01083">
    <property type="entry name" value="Cutinase"/>
    <property type="match status" value="1"/>
</dbReference>
<dbReference type="Proteomes" id="UP001601992">
    <property type="component" value="Unassembled WGS sequence"/>
</dbReference>
<evidence type="ECO:0000313" key="6">
    <source>
        <dbReference type="EMBL" id="MFF3572608.1"/>
    </source>
</evidence>
<keyword evidence="2" id="KW-0719">Serine esterase</keyword>
<evidence type="ECO:0000256" key="1">
    <source>
        <dbReference type="ARBA" id="ARBA00007534"/>
    </source>
</evidence>
<keyword evidence="3" id="KW-0378">Hydrolase</keyword>
<evidence type="ECO:0000256" key="5">
    <source>
        <dbReference type="SAM" id="SignalP"/>
    </source>
</evidence>
<feature type="chain" id="PRO_5045301351" evidence="5">
    <location>
        <begin position="31"/>
        <end position="303"/>
    </location>
</feature>
<dbReference type="InterPro" id="IPR029058">
    <property type="entry name" value="AB_hydrolase_fold"/>
</dbReference>
<dbReference type="InterPro" id="IPR000675">
    <property type="entry name" value="Cutinase/axe"/>
</dbReference>
<name>A0ABW6S8I7_9NOCA</name>
<dbReference type="SUPFAM" id="SSF53474">
    <property type="entry name" value="alpha/beta-Hydrolases"/>
    <property type="match status" value="1"/>
</dbReference>
<dbReference type="RefSeq" id="WP_040831474.1">
    <property type="nucleotide sequence ID" value="NZ_JBIAQY010000014.1"/>
</dbReference>
<evidence type="ECO:0000256" key="3">
    <source>
        <dbReference type="ARBA" id="ARBA00022801"/>
    </source>
</evidence>
<accession>A0ABW6S8I7</accession>
<proteinExistence type="inferred from homology"/>
<evidence type="ECO:0000256" key="4">
    <source>
        <dbReference type="ARBA" id="ARBA00023157"/>
    </source>
</evidence>